<name>A0AAV5IL53_9ROSI</name>
<proteinExistence type="predicted"/>
<dbReference type="EMBL" id="BPVZ01000012">
    <property type="protein sequence ID" value="GKU98421.1"/>
    <property type="molecule type" value="Genomic_DNA"/>
</dbReference>
<sequence length="74" mass="7991">MLACRGWAARAEARGDSSPLLPHQSLLLSIPCEKNSSPTSTALFLPSDCKVWRHISCSFPPSHVLGSTCRLQGI</sequence>
<evidence type="ECO:0000313" key="1">
    <source>
        <dbReference type="EMBL" id="GKU98421.1"/>
    </source>
</evidence>
<reference evidence="1 2" key="1">
    <citation type="journal article" date="2021" name="Commun. Biol.">
        <title>The genome of Shorea leprosula (Dipterocarpaceae) highlights the ecological relevance of drought in aseasonal tropical rainforests.</title>
        <authorList>
            <person name="Ng K.K.S."/>
            <person name="Kobayashi M.J."/>
            <person name="Fawcett J.A."/>
            <person name="Hatakeyama M."/>
            <person name="Paape T."/>
            <person name="Ng C.H."/>
            <person name="Ang C.C."/>
            <person name="Tnah L.H."/>
            <person name="Lee C.T."/>
            <person name="Nishiyama T."/>
            <person name="Sese J."/>
            <person name="O'Brien M.J."/>
            <person name="Copetti D."/>
            <person name="Mohd Noor M.I."/>
            <person name="Ong R.C."/>
            <person name="Putra M."/>
            <person name="Sireger I.Z."/>
            <person name="Indrioko S."/>
            <person name="Kosugi Y."/>
            <person name="Izuno A."/>
            <person name="Isagi Y."/>
            <person name="Lee S.L."/>
            <person name="Shimizu K.K."/>
        </authorList>
    </citation>
    <scope>NUCLEOTIDE SEQUENCE [LARGE SCALE GENOMIC DNA]</scope>
    <source>
        <strain evidence="1">214</strain>
    </source>
</reference>
<dbReference type="Proteomes" id="UP001054252">
    <property type="component" value="Unassembled WGS sequence"/>
</dbReference>
<evidence type="ECO:0000313" key="2">
    <source>
        <dbReference type="Proteomes" id="UP001054252"/>
    </source>
</evidence>
<organism evidence="1 2">
    <name type="scientific">Rubroshorea leprosula</name>
    <dbReference type="NCBI Taxonomy" id="152421"/>
    <lineage>
        <taxon>Eukaryota</taxon>
        <taxon>Viridiplantae</taxon>
        <taxon>Streptophyta</taxon>
        <taxon>Embryophyta</taxon>
        <taxon>Tracheophyta</taxon>
        <taxon>Spermatophyta</taxon>
        <taxon>Magnoliopsida</taxon>
        <taxon>eudicotyledons</taxon>
        <taxon>Gunneridae</taxon>
        <taxon>Pentapetalae</taxon>
        <taxon>rosids</taxon>
        <taxon>malvids</taxon>
        <taxon>Malvales</taxon>
        <taxon>Dipterocarpaceae</taxon>
        <taxon>Rubroshorea</taxon>
    </lineage>
</organism>
<comment type="caution">
    <text evidence="1">The sequence shown here is derived from an EMBL/GenBank/DDBJ whole genome shotgun (WGS) entry which is preliminary data.</text>
</comment>
<accession>A0AAV5IL53</accession>
<gene>
    <name evidence="1" type="ORF">SLEP1_g11431</name>
</gene>
<dbReference type="AlphaFoldDB" id="A0AAV5IL53"/>
<protein>
    <submittedName>
        <fullName evidence="1">Uncharacterized protein</fullName>
    </submittedName>
</protein>
<keyword evidence="2" id="KW-1185">Reference proteome</keyword>